<organism evidence="2 3">
    <name type="scientific">Bacillus salacetis</name>
    <dbReference type="NCBI Taxonomy" id="2315464"/>
    <lineage>
        <taxon>Bacteria</taxon>
        <taxon>Bacillati</taxon>
        <taxon>Bacillota</taxon>
        <taxon>Bacilli</taxon>
        <taxon>Bacillales</taxon>
        <taxon>Bacillaceae</taxon>
        <taxon>Bacillus</taxon>
    </lineage>
</organism>
<protein>
    <submittedName>
        <fullName evidence="2">DUF402 domain-containing protein</fullName>
    </submittedName>
</protein>
<dbReference type="Proteomes" id="UP000265801">
    <property type="component" value="Unassembled WGS sequence"/>
</dbReference>
<proteinExistence type="predicted"/>
<keyword evidence="3" id="KW-1185">Reference proteome</keyword>
<reference evidence="2 3" key="1">
    <citation type="submission" date="2018-09" db="EMBL/GenBank/DDBJ databases">
        <title>Bacillus saliacetes sp. nov., isolated from Thai shrimp paste (Ka-pi).</title>
        <authorList>
            <person name="Daroonpunt R."/>
            <person name="Tanasupawat S."/>
            <person name="Yiamsombut S."/>
        </authorList>
    </citation>
    <scope>NUCLEOTIDE SEQUENCE [LARGE SCALE GENOMIC DNA]</scope>
    <source>
        <strain evidence="2 3">SKP7-4</strain>
    </source>
</reference>
<dbReference type="OrthoDB" id="2064617at2"/>
<dbReference type="InterPro" id="IPR007295">
    <property type="entry name" value="DUF402"/>
</dbReference>
<gene>
    <name evidence="2" type="ORF">D3H55_01280</name>
</gene>
<feature type="domain" description="DUF402" evidence="1">
    <location>
        <begin position="74"/>
        <end position="166"/>
    </location>
</feature>
<evidence type="ECO:0000313" key="3">
    <source>
        <dbReference type="Proteomes" id="UP000265801"/>
    </source>
</evidence>
<evidence type="ECO:0000259" key="1">
    <source>
        <dbReference type="Pfam" id="PF04167"/>
    </source>
</evidence>
<dbReference type="Gene3D" id="2.40.380.10">
    <property type="entry name" value="FomD-like"/>
    <property type="match status" value="1"/>
</dbReference>
<dbReference type="RefSeq" id="WP_119545079.1">
    <property type="nucleotide sequence ID" value="NZ_QXIR01000001.1"/>
</dbReference>
<name>A0A3A1RC54_9BACI</name>
<dbReference type="EMBL" id="QXIR01000001">
    <property type="protein sequence ID" value="RIW39013.1"/>
    <property type="molecule type" value="Genomic_DNA"/>
</dbReference>
<dbReference type="Pfam" id="PF04167">
    <property type="entry name" value="DUF402"/>
    <property type="match status" value="1"/>
</dbReference>
<dbReference type="InterPro" id="IPR035930">
    <property type="entry name" value="FomD-like_sf"/>
</dbReference>
<accession>A0A3A1RC54</accession>
<dbReference type="AlphaFoldDB" id="A0A3A1RC54"/>
<sequence>MNVVVYWNHVGREHGGLKYTRDIRKKSPDIIEEAIRLKEARALSQHTPNRFLALNDSLVLELPPEGSGRKFIIIYQLDLGLQFSYGFKSSHNGWLIDIVQYEKKREDLICVHDLLIDIRVFEDGSYHVVDMDEFHEACSLGALSKAQLEESLASLAYILGKLNQKEFPDLELMEIRNRYF</sequence>
<evidence type="ECO:0000313" key="2">
    <source>
        <dbReference type="EMBL" id="RIW39013.1"/>
    </source>
</evidence>
<dbReference type="SUPFAM" id="SSF159234">
    <property type="entry name" value="FomD-like"/>
    <property type="match status" value="1"/>
</dbReference>
<comment type="caution">
    <text evidence="2">The sequence shown here is derived from an EMBL/GenBank/DDBJ whole genome shotgun (WGS) entry which is preliminary data.</text>
</comment>